<dbReference type="EMBL" id="BAABJP010000039">
    <property type="protein sequence ID" value="GAA5167851.1"/>
    <property type="molecule type" value="Genomic_DNA"/>
</dbReference>
<dbReference type="Proteomes" id="UP001428817">
    <property type="component" value="Unassembled WGS sequence"/>
</dbReference>
<feature type="region of interest" description="Disordered" evidence="1">
    <location>
        <begin position="205"/>
        <end position="239"/>
    </location>
</feature>
<dbReference type="Gene3D" id="1.20.5.1700">
    <property type="match status" value="1"/>
</dbReference>
<protein>
    <submittedName>
        <fullName evidence="2">NYN domain-containing protein</fullName>
    </submittedName>
</protein>
<evidence type="ECO:0000313" key="3">
    <source>
        <dbReference type="Proteomes" id="UP001428817"/>
    </source>
</evidence>
<dbReference type="RefSeq" id="WP_185065299.1">
    <property type="nucleotide sequence ID" value="NZ_BAABJP010000039.1"/>
</dbReference>
<reference evidence="3" key="1">
    <citation type="journal article" date="2019" name="Int. J. Syst. Evol. Microbiol.">
        <title>The Global Catalogue of Microorganisms (GCM) 10K type strain sequencing project: providing services to taxonomists for standard genome sequencing and annotation.</title>
        <authorList>
            <consortium name="The Broad Institute Genomics Platform"/>
            <consortium name="The Broad Institute Genome Sequencing Center for Infectious Disease"/>
            <person name="Wu L."/>
            <person name="Ma J."/>
        </authorList>
    </citation>
    <scope>NUCLEOTIDE SEQUENCE [LARGE SCALE GENOMIC DNA]</scope>
    <source>
        <strain evidence="3">JCM 18303</strain>
    </source>
</reference>
<name>A0ABP9QVE7_9PSEU</name>
<evidence type="ECO:0000256" key="1">
    <source>
        <dbReference type="SAM" id="MobiDB-lite"/>
    </source>
</evidence>
<dbReference type="InterPro" id="IPR010298">
    <property type="entry name" value="YacP-like"/>
</dbReference>
<evidence type="ECO:0000313" key="2">
    <source>
        <dbReference type="EMBL" id="GAA5167851.1"/>
    </source>
</evidence>
<feature type="compositionally biased region" description="Basic and acidic residues" evidence="1">
    <location>
        <begin position="207"/>
        <end position="228"/>
    </location>
</feature>
<dbReference type="Pfam" id="PF05991">
    <property type="entry name" value="NYN_YacP"/>
    <property type="match status" value="1"/>
</dbReference>
<proteinExistence type="predicted"/>
<accession>A0ABP9QVE7</accession>
<dbReference type="PANTHER" id="PTHR34547:SF1">
    <property type="entry name" value="YACP-LIKE NYN DOMAIN PROTEIN"/>
    <property type="match status" value="1"/>
</dbReference>
<sequence length="429" mass="45872">MGEQAWNALPDPVRARLAELASAALVELPTGDVPPSLRRLAHFTPSKRARVGARQLVGELRDSPAFRGAVLAWWMNHRPEELASPGADPVGVAAGALLADEPDVDERLKMIAERVDLGALRAERDAALARVEKLGGELERLRAELADARAGARDQHTERDQELAKLRQRFRQQGTELRAARDEAASVRAELAELRRTGAEQLASALAERDRARDKAAADRAQAERARDQASGARQAAREARRSDEVRLALLVETLDGALTGLRRELALDTTGARPADLVAGSAAPRPGPSWVPDAAVLDRLLGLPMAHLIVDGYNVSKSAYPDLPLFDQRSRLVGALGVLAARTGAEVTVVFDGASVAAGTGRQPRGVRVLFSDPGVLADDVIRDLVRAEPQGRPLVVASSDRAVAESVRRAGAYPLAAAVLLRLLSRG</sequence>
<dbReference type="PANTHER" id="PTHR34547">
    <property type="entry name" value="YACP-LIKE NYN DOMAIN PROTEIN"/>
    <property type="match status" value="1"/>
</dbReference>
<gene>
    <name evidence="2" type="ORF">GCM10023321_61090</name>
</gene>
<organism evidence="2 3">
    <name type="scientific">Pseudonocardia eucalypti</name>
    <dbReference type="NCBI Taxonomy" id="648755"/>
    <lineage>
        <taxon>Bacteria</taxon>
        <taxon>Bacillati</taxon>
        <taxon>Actinomycetota</taxon>
        <taxon>Actinomycetes</taxon>
        <taxon>Pseudonocardiales</taxon>
        <taxon>Pseudonocardiaceae</taxon>
        <taxon>Pseudonocardia</taxon>
    </lineage>
</organism>
<keyword evidence="3" id="KW-1185">Reference proteome</keyword>
<comment type="caution">
    <text evidence="2">The sequence shown here is derived from an EMBL/GenBank/DDBJ whole genome shotgun (WGS) entry which is preliminary data.</text>
</comment>